<proteinExistence type="predicted"/>
<dbReference type="InterPro" id="IPR012331">
    <property type="entry name" value="Clathrin_H-chain_linker"/>
</dbReference>
<feature type="domain" description="Translin-associated factor X-interacting protein 1 N-terminal" evidence="2">
    <location>
        <begin position="106"/>
        <end position="214"/>
    </location>
</feature>
<dbReference type="STRING" id="69293.ENSGACP00000015298"/>
<evidence type="ECO:0000256" key="1">
    <source>
        <dbReference type="ARBA" id="ARBA00023054"/>
    </source>
</evidence>
<dbReference type="InterPro" id="IPR016024">
    <property type="entry name" value="ARM-type_fold"/>
</dbReference>
<evidence type="ECO:0000259" key="2">
    <source>
        <dbReference type="Pfam" id="PF15739"/>
    </source>
</evidence>
<protein>
    <recommendedName>
        <fullName evidence="2">Translin-associated factor X-interacting protein 1 N-terminal domain-containing protein</fullName>
    </recommendedName>
</protein>
<dbReference type="InterPro" id="IPR032755">
    <property type="entry name" value="TSNAXIP1_N"/>
</dbReference>
<dbReference type="Gene3D" id="1.25.40.30">
    <property type="match status" value="1"/>
</dbReference>
<dbReference type="Proteomes" id="UP000007635">
    <property type="component" value="Chromosome VI"/>
</dbReference>
<dbReference type="PANTHER" id="PTHR10292:SF11">
    <property type="entry name" value="CLATHRIN HEAVY CHAIN LINKER DOMAIN-CONTAINING PROTEIN 1"/>
    <property type="match status" value="1"/>
</dbReference>
<reference evidence="3" key="3">
    <citation type="submission" date="2025-09" db="UniProtKB">
        <authorList>
            <consortium name="Ensembl"/>
        </authorList>
    </citation>
    <scope>IDENTIFICATION</scope>
</reference>
<dbReference type="Pfam" id="PF13838">
    <property type="entry name" value="Clathrin_H_link"/>
    <property type="match status" value="1"/>
</dbReference>
<reference evidence="3" key="2">
    <citation type="submission" date="2025-08" db="UniProtKB">
        <authorList>
            <consortium name="Ensembl"/>
        </authorList>
    </citation>
    <scope>IDENTIFICATION</scope>
</reference>
<dbReference type="AlphaFoldDB" id="G3PCH4"/>
<dbReference type="eggNOG" id="KOG0985">
    <property type="taxonomic scope" value="Eukaryota"/>
</dbReference>
<evidence type="ECO:0000313" key="4">
    <source>
        <dbReference type="Proteomes" id="UP000007635"/>
    </source>
</evidence>
<keyword evidence="1" id="KW-0175">Coiled coil</keyword>
<dbReference type="GeneTree" id="ENSGT00950000183166"/>
<dbReference type="Ensembl" id="ENSGACT00000015327.2">
    <property type="protein sequence ID" value="ENSGACP00000015298.2"/>
    <property type="gene ID" value="ENSGACG00000011571.2"/>
</dbReference>
<dbReference type="PANTHER" id="PTHR10292">
    <property type="entry name" value="CLATHRIN HEAVY CHAIN RELATED"/>
    <property type="match status" value="1"/>
</dbReference>
<keyword evidence="4" id="KW-1185">Reference proteome</keyword>
<organism evidence="3 4">
    <name type="scientific">Gasterosteus aculeatus aculeatus</name>
    <name type="common">three-spined stickleback</name>
    <dbReference type="NCBI Taxonomy" id="481459"/>
    <lineage>
        <taxon>Eukaryota</taxon>
        <taxon>Metazoa</taxon>
        <taxon>Chordata</taxon>
        <taxon>Craniata</taxon>
        <taxon>Vertebrata</taxon>
        <taxon>Euteleostomi</taxon>
        <taxon>Actinopterygii</taxon>
        <taxon>Neopterygii</taxon>
        <taxon>Teleostei</taxon>
        <taxon>Neoteleostei</taxon>
        <taxon>Acanthomorphata</taxon>
        <taxon>Eupercaria</taxon>
        <taxon>Perciformes</taxon>
        <taxon>Cottioidei</taxon>
        <taxon>Gasterosteales</taxon>
        <taxon>Gasterosteidae</taxon>
        <taxon>Gasterosteus</taxon>
    </lineage>
</organism>
<evidence type="ECO:0000313" key="3">
    <source>
        <dbReference type="Ensembl" id="ENSGACP00000015298.2"/>
    </source>
</evidence>
<accession>G3PCH4</accession>
<sequence length="651" mass="72743">MKTPAPHSSAGHSRLSRWILPFSSTWREEEKKNTSQNFSLPRCILKFDLRIKPGSTTTQPQHQVKGGLLKMRKVSRCSSLIIEDRCSTRDILISESDERFFRSLDEFIEQEKRFLRGSGEEPARFSIYSCVFDKVIGRATAYKRLLLTIKAEYDDVIGTLQRRQDEAKAAQRTLAASTSHSESLMSCQRRAAQLRERICVIHKETAELQEEMKRQKSSQEQCTWIPGLTVGESADPEALDGHLKRLESHRAALLERKSHRVSLKVKAELDGKLQRLKDHRDQLSTKNIRLKVLYKRLTSVSDRLSSWEGDNPQVPLEKLLGSMLENIRQSSVTEEEGRFIDANLFEHEEPTGVDESKLLEEYLSRFIELFDSAEYEEAALHAARSPRGVLRNLDIMEMFQDVKGAPGSAPPLFLFLQALLVTLPAGEKLPAALSLQLVRSSLQQGATRLITHAVNYDKLTFSEDVGDTLTEHAQESPVVADLCLALATTVYSACGLDRKTALTICRRGFIHSAAEFIDHSQDLTADDCLWVLYRSPSLALLQLLTTPQPGRAAILSMGVACSTLLADPLQQQLALQLLDSFVGEGRGGLEEVILQDSSSSVDEWTVVTSLCTELNRADLSQAVLSILLDQSGTGVMSPDPEGARLMEHVFL</sequence>
<reference evidence="3 4" key="1">
    <citation type="journal article" date="2021" name="G3 (Bethesda)">
        <title>Improved contiguity of the threespine stickleback genome using long-read sequencing.</title>
        <authorList>
            <person name="Nath S."/>
            <person name="Shaw D.E."/>
            <person name="White M.A."/>
        </authorList>
    </citation>
    <scope>NUCLEOTIDE SEQUENCE [LARGE SCALE GENOMIC DNA]</scope>
    <source>
        <strain evidence="3 4">Lake Benthic</strain>
    </source>
</reference>
<dbReference type="OMA" id="IGTMNKF"/>
<name>G3PCH4_GASAC</name>
<dbReference type="InParanoid" id="G3PCH4"/>
<dbReference type="SUPFAM" id="SSF48371">
    <property type="entry name" value="ARM repeat"/>
    <property type="match status" value="1"/>
</dbReference>
<dbReference type="Pfam" id="PF15739">
    <property type="entry name" value="TSNAXIP1_N"/>
    <property type="match status" value="1"/>
</dbReference>